<dbReference type="InterPro" id="IPR019688">
    <property type="entry name" value="DUF2533"/>
</dbReference>
<sequence>MSVHKALTKHVEKINSRVVYFQQLDAKREAYIEEALQKCLNGEEFAVAQINAITEEMNELAKQGVVPTRKMVTKEMVQEYAKTLK</sequence>
<accession>A0A2N0Z0B3</accession>
<comment type="caution">
    <text evidence="1">The sequence shown here is derived from an EMBL/GenBank/DDBJ whole genome shotgun (WGS) entry which is preliminary data.</text>
</comment>
<proteinExistence type="predicted"/>
<protein>
    <submittedName>
        <fullName evidence="1">DUF2533 domain-containing protein</fullName>
    </submittedName>
</protein>
<dbReference type="OrthoDB" id="2679622at2"/>
<dbReference type="Proteomes" id="UP000233375">
    <property type="component" value="Unassembled WGS sequence"/>
</dbReference>
<gene>
    <name evidence="1" type="ORF">CWS01_14815</name>
</gene>
<dbReference type="EMBL" id="PISE01000031">
    <property type="protein sequence ID" value="PKG22945.1"/>
    <property type="molecule type" value="Genomic_DNA"/>
</dbReference>
<evidence type="ECO:0000313" key="2">
    <source>
        <dbReference type="Proteomes" id="UP000233375"/>
    </source>
</evidence>
<dbReference type="AlphaFoldDB" id="A0A2N0Z0B3"/>
<name>A0A2N0Z0B3_9BACI</name>
<dbReference type="Pfam" id="PF10752">
    <property type="entry name" value="DUF2533"/>
    <property type="match status" value="1"/>
</dbReference>
<organism evidence="1 2">
    <name type="scientific">Niallia nealsonii</name>
    <dbReference type="NCBI Taxonomy" id="115979"/>
    <lineage>
        <taxon>Bacteria</taxon>
        <taxon>Bacillati</taxon>
        <taxon>Bacillota</taxon>
        <taxon>Bacilli</taxon>
        <taxon>Bacillales</taxon>
        <taxon>Bacillaceae</taxon>
        <taxon>Niallia</taxon>
    </lineage>
</organism>
<dbReference type="RefSeq" id="WP_101177967.1">
    <property type="nucleotide sequence ID" value="NZ_PISE01000031.1"/>
</dbReference>
<evidence type="ECO:0000313" key="1">
    <source>
        <dbReference type="EMBL" id="PKG22945.1"/>
    </source>
</evidence>
<keyword evidence="2" id="KW-1185">Reference proteome</keyword>
<reference evidence="1 2" key="1">
    <citation type="journal article" date="2003" name="Int. J. Syst. Evol. Microbiol.">
        <title>Bacillus nealsonii sp. nov., isolated from a spacecraft-assembly facility, whose spores are gamma-radiation resistant.</title>
        <authorList>
            <person name="Venkateswaran K."/>
            <person name="Kempf M."/>
            <person name="Chen F."/>
            <person name="Satomi M."/>
            <person name="Nicholson W."/>
            <person name="Kern R."/>
        </authorList>
    </citation>
    <scope>NUCLEOTIDE SEQUENCE [LARGE SCALE GENOMIC DNA]</scope>
    <source>
        <strain evidence="1 2">FO-92</strain>
    </source>
</reference>